<dbReference type="Gene3D" id="3.30.360.10">
    <property type="entry name" value="Dihydrodipicolinate Reductase, domain 2"/>
    <property type="match status" value="1"/>
</dbReference>
<dbReference type="Proteomes" id="UP000252770">
    <property type="component" value="Unassembled WGS sequence"/>
</dbReference>
<accession>A0A367Z0V8</accession>
<dbReference type="EMBL" id="QOUI01000002">
    <property type="protein sequence ID" value="RCK70841.1"/>
    <property type="molecule type" value="Genomic_DNA"/>
</dbReference>
<dbReference type="PANTHER" id="PTHR43377">
    <property type="entry name" value="BILIVERDIN REDUCTASE A"/>
    <property type="match status" value="1"/>
</dbReference>
<dbReference type="GO" id="GO:0000166">
    <property type="term" value="F:nucleotide binding"/>
    <property type="evidence" value="ECO:0007669"/>
    <property type="project" value="InterPro"/>
</dbReference>
<reference evidence="3 4" key="1">
    <citation type="submission" date="2018-07" db="EMBL/GenBank/DDBJ databases">
        <title>Desertimonas flava gen. nov. sp. nov.</title>
        <authorList>
            <person name="Liu S."/>
        </authorList>
    </citation>
    <scope>NUCLEOTIDE SEQUENCE [LARGE SCALE GENOMIC DNA]</scope>
    <source>
        <strain evidence="3 4">16Sb5-5</strain>
    </source>
</reference>
<dbReference type="Gene3D" id="3.40.50.720">
    <property type="entry name" value="NAD(P)-binding Rossmann-like Domain"/>
    <property type="match status" value="1"/>
</dbReference>
<dbReference type="InterPro" id="IPR036291">
    <property type="entry name" value="NAD(P)-bd_dom_sf"/>
</dbReference>
<dbReference type="InterPro" id="IPR055170">
    <property type="entry name" value="GFO_IDH_MocA-like_dom"/>
</dbReference>
<sequence>MTQTVALIGAGGIAQAHLPAWLALGARVRVHSLAGAPELVARHGDGTVAGSLEEALDGADVVDVCTPTPTHPRLVAQAAGRGASVLCEKPLALTVAEAAGMIRVCREAGVQLYPGHVVRFFPEYATMHRAVESGTIGPVAVQRFTRAGSRPRADWFADPALSGGIVLDQMIHDLDFAVWNAGPVRDVFARRASTPDTDGRRGVVSAQVVLTHRSGTLSYVTGTWAAPGTTFRTSFEVVGTEGLLTHDSAAAPPVRVDGGGGAAGTGLLPATVSGESPYLTEIREIAAAFAGGPAPRVSAADGLVAVQLATAANESLRTGAPVAVEPLPEDLLEVTA</sequence>
<proteinExistence type="predicted"/>
<evidence type="ECO:0000259" key="2">
    <source>
        <dbReference type="Pfam" id="PF22725"/>
    </source>
</evidence>
<feature type="domain" description="Gfo/Idh/MocA-like oxidoreductase N-terminal" evidence="1">
    <location>
        <begin position="5"/>
        <end position="116"/>
    </location>
</feature>
<dbReference type="Pfam" id="PF01408">
    <property type="entry name" value="GFO_IDH_MocA"/>
    <property type="match status" value="1"/>
</dbReference>
<protein>
    <submittedName>
        <fullName evidence="3">Gfo/Idh/MocA family oxidoreductase</fullName>
    </submittedName>
</protein>
<keyword evidence="4" id="KW-1185">Reference proteome</keyword>
<dbReference type="Pfam" id="PF22725">
    <property type="entry name" value="GFO_IDH_MocA_C3"/>
    <property type="match status" value="1"/>
</dbReference>
<feature type="domain" description="GFO/IDH/MocA-like oxidoreductase" evidence="2">
    <location>
        <begin position="124"/>
        <end position="244"/>
    </location>
</feature>
<evidence type="ECO:0000259" key="1">
    <source>
        <dbReference type="Pfam" id="PF01408"/>
    </source>
</evidence>
<dbReference type="PANTHER" id="PTHR43377:SF1">
    <property type="entry name" value="BILIVERDIN REDUCTASE A"/>
    <property type="match status" value="1"/>
</dbReference>
<dbReference type="AlphaFoldDB" id="A0A367Z0V8"/>
<comment type="caution">
    <text evidence="3">The sequence shown here is derived from an EMBL/GenBank/DDBJ whole genome shotgun (WGS) entry which is preliminary data.</text>
</comment>
<dbReference type="InterPro" id="IPR051450">
    <property type="entry name" value="Gfo/Idh/MocA_Oxidoreductases"/>
</dbReference>
<dbReference type="SUPFAM" id="SSF51735">
    <property type="entry name" value="NAD(P)-binding Rossmann-fold domains"/>
    <property type="match status" value="1"/>
</dbReference>
<evidence type="ECO:0000313" key="3">
    <source>
        <dbReference type="EMBL" id="RCK70841.1"/>
    </source>
</evidence>
<dbReference type="InterPro" id="IPR000683">
    <property type="entry name" value="Gfo/Idh/MocA-like_OxRdtase_N"/>
</dbReference>
<dbReference type="SUPFAM" id="SSF55347">
    <property type="entry name" value="Glyceraldehyde-3-phosphate dehydrogenase-like, C-terminal domain"/>
    <property type="match status" value="1"/>
</dbReference>
<name>A0A367Z0V8_9ACTN</name>
<organism evidence="3 4">
    <name type="scientific">Desertihabitans brevis</name>
    <dbReference type="NCBI Taxonomy" id="2268447"/>
    <lineage>
        <taxon>Bacteria</taxon>
        <taxon>Bacillati</taxon>
        <taxon>Actinomycetota</taxon>
        <taxon>Actinomycetes</taxon>
        <taxon>Propionibacteriales</taxon>
        <taxon>Propionibacteriaceae</taxon>
        <taxon>Desertihabitans</taxon>
    </lineage>
</organism>
<evidence type="ECO:0000313" key="4">
    <source>
        <dbReference type="Proteomes" id="UP000252770"/>
    </source>
</evidence>
<gene>
    <name evidence="3" type="ORF">DT076_05505</name>
</gene>
<dbReference type="RefSeq" id="WP_114125611.1">
    <property type="nucleotide sequence ID" value="NZ_QOUI01000002.1"/>
</dbReference>